<keyword evidence="16" id="KW-1185">Reference proteome</keyword>
<accession>A0A3M6VT78</accession>
<evidence type="ECO:0000256" key="4">
    <source>
        <dbReference type="ARBA" id="ARBA00023239"/>
    </source>
</evidence>
<name>A0A3M6VT78_9STRA</name>
<evidence type="ECO:0000256" key="12">
    <source>
        <dbReference type="ARBA" id="ARBA00056546"/>
    </source>
</evidence>
<dbReference type="InterPro" id="IPR001753">
    <property type="entry name" value="Enoyl-CoA_hydra/iso"/>
</dbReference>
<comment type="catalytic activity">
    <reaction evidence="11">
        <text>(S)-methylmalonyl-CoA + H(+) = propanoyl-CoA + CO2</text>
        <dbReference type="Rhea" id="RHEA:61340"/>
        <dbReference type="ChEBI" id="CHEBI:15378"/>
        <dbReference type="ChEBI" id="CHEBI:16526"/>
        <dbReference type="ChEBI" id="CHEBI:57327"/>
        <dbReference type="ChEBI" id="CHEBI:57392"/>
        <dbReference type="EC" id="4.1.1.94"/>
    </reaction>
    <physiologicalReaction direction="left-to-right" evidence="11">
        <dbReference type="Rhea" id="RHEA:61341"/>
    </physiologicalReaction>
</comment>
<comment type="catalytic activity">
    <reaction evidence="6">
        <text>(2R)-ethylmalonyl-CoA + H(+) = butanoyl-CoA + CO2</text>
        <dbReference type="Rhea" id="RHEA:59540"/>
        <dbReference type="ChEBI" id="CHEBI:15378"/>
        <dbReference type="ChEBI" id="CHEBI:16526"/>
        <dbReference type="ChEBI" id="CHEBI:57371"/>
        <dbReference type="ChEBI" id="CHEBI:85316"/>
        <dbReference type="EC" id="4.1.1.94"/>
    </reaction>
    <physiologicalReaction direction="left-to-right" evidence="6">
        <dbReference type="Rhea" id="RHEA:59541"/>
    </physiologicalReaction>
</comment>
<evidence type="ECO:0000256" key="1">
    <source>
        <dbReference type="ARBA" id="ARBA00004514"/>
    </source>
</evidence>
<dbReference type="STRING" id="542832.A0A3M6VT78"/>
<dbReference type="Proteomes" id="UP000282087">
    <property type="component" value="Unassembled WGS sequence"/>
</dbReference>
<dbReference type="GO" id="GO:0004492">
    <property type="term" value="F:methyl/ethyl malonyl-CoA decarboxylase activity"/>
    <property type="evidence" value="ECO:0007669"/>
    <property type="project" value="UniProtKB-EC"/>
</dbReference>
<protein>
    <recommendedName>
        <fullName evidence="8">Ethylmalonyl-CoA decarboxylase</fullName>
        <ecNumber evidence="7">4.1.1.94</ecNumber>
    </recommendedName>
    <alternativeName>
        <fullName evidence="10">Enoyl-CoA hydratase domain-containing protein 1</fullName>
    </alternativeName>
    <alternativeName>
        <fullName evidence="9">Methylmalonyl-CoA decarboxylase</fullName>
    </alternativeName>
</protein>
<comment type="function">
    <text evidence="12">Decarboxylates ethylmalonyl-CoA, a potentially toxic metabolite, to form butyryl-CoA, suggesting it might be involved in metabolite proofreading. Acts preferentially on (S)-ethylmalonyl-CoA but also has some activity on the (R)-isomer. Also has methylmalonyl-CoA decarboxylase activity at lower level.</text>
</comment>
<dbReference type="GO" id="GO:0005829">
    <property type="term" value="C:cytosol"/>
    <property type="evidence" value="ECO:0007669"/>
    <property type="project" value="UniProtKB-SubCell"/>
</dbReference>
<proteinExistence type="inferred from homology"/>
<evidence type="ECO:0000256" key="3">
    <source>
        <dbReference type="ARBA" id="ARBA00022490"/>
    </source>
</evidence>
<evidence type="ECO:0000256" key="13">
    <source>
        <dbReference type="RuleBase" id="RU003707"/>
    </source>
</evidence>
<dbReference type="Proteomes" id="UP000286097">
    <property type="component" value="Unassembled WGS sequence"/>
</dbReference>
<dbReference type="InterPro" id="IPR018376">
    <property type="entry name" value="Enoyl-CoA_hyd/isom_CS"/>
</dbReference>
<dbReference type="Gene3D" id="3.90.226.10">
    <property type="entry name" value="2-enoyl-CoA Hydratase, Chain A, domain 1"/>
    <property type="match status" value="1"/>
</dbReference>
<comment type="similarity">
    <text evidence="2 13">Belongs to the enoyl-CoA hydratase/isomerase family.</text>
</comment>
<dbReference type="PANTHER" id="PTHR11941:SF27">
    <property type="entry name" value="ETHYLMALONYL-COA DECARBOXYLASE"/>
    <property type="match status" value="1"/>
</dbReference>
<dbReference type="InterPro" id="IPR029045">
    <property type="entry name" value="ClpP/crotonase-like_dom_sf"/>
</dbReference>
<evidence type="ECO:0000256" key="2">
    <source>
        <dbReference type="ARBA" id="ARBA00005254"/>
    </source>
</evidence>
<comment type="caution">
    <text evidence="14">The sequence shown here is derived from an EMBL/GenBank/DDBJ whole genome shotgun (WGS) entry which is preliminary data.</text>
</comment>
<evidence type="ECO:0000256" key="9">
    <source>
        <dbReference type="ARBA" id="ARBA00042052"/>
    </source>
</evidence>
<evidence type="ECO:0000313" key="15">
    <source>
        <dbReference type="EMBL" id="RQM17133.1"/>
    </source>
</evidence>
<reference evidence="16 17" key="1">
    <citation type="submission" date="2018-06" db="EMBL/GenBank/DDBJ databases">
        <title>Comparative genomics of downy mildews reveals potential adaptations to biotrophy.</title>
        <authorList>
            <person name="Fletcher K."/>
            <person name="Klosterman S.J."/>
            <person name="Derevnina L."/>
            <person name="Martin F."/>
            <person name="Koike S."/>
            <person name="Reyes Chin-Wo S."/>
            <person name="Mou B."/>
            <person name="Michelmore R."/>
        </authorList>
    </citation>
    <scope>NUCLEOTIDE SEQUENCE [LARGE SCALE GENOMIC DNA]</scope>
    <source>
        <strain evidence="15 17">R13</strain>
        <strain evidence="14 16">R14</strain>
    </source>
</reference>
<dbReference type="SUPFAM" id="SSF52096">
    <property type="entry name" value="ClpP/crotonase"/>
    <property type="match status" value="1"/>
</dbReference>
<keyword evidence="3" id="KW-0963">Cytoplasm</keyword>
<comment type="catalytic activity">
    <reaction evidence="5">
        <text>(2S)-ethylmalonyl-CoA + H(+) = butanoyl-CoA + CO2</text>
        <dbReference type="Rhea" id="RHEA:32131"/>
        <dbReference type="ChEBI" id="CHEBI:15378"/>
        <dbReference type="ChEBI" id="CHEBI:16526"/>
        <dbReference type="ChEBI" id="CHEBI:57371"/>
        <dbReference type="ChEBI" id="CHEBI:60909"/>
        <dbReference type="EC" id="4.1.1.94"/>
    </reaction>
    <physiologicalReaction direction="left-to-right" evidence="5">
        <dbReference type="Rhea" id="RHEA:32132"/>
    </physiologicalReaction>
</comment>
<evidence type="ECO:0000256" key="8">
    <source>
        <dbReference type="ARBA" id="ARBA00039903"/>
    </source>
</evidence>
<gene>
    <name evidence="15" type="ORF">DD237_001935</name>
    <name evidence="14" type="ORF">DD238_001527</name>
</gene>
<evidence type="ECO:0000313" key="14">
    <source>
        <dbReference type="EMBL" id="RMX69333.1"/>
    </source>
</evidence>
<sequence length="337" mass="36262">MTDLKLFAFVNELAGDRDALVSTSREVLRLLSRSDDRVVLYLPFLSSRCRFGVYSSLPVELQSLQKTAVLEIHSPAARNALSGKMMAELADAVAVLEDPEVHNKLNTVVLRGTGGWFCAGADLKIAQQDMTSPEAGAAMSQLMTDTLTRFRRLPLISVACIEGGAYGGGAELATACDFRIVETKAVIQFVQTRMGVSPAWGGGVWLYKIVGRQDALRLLCTAEKLSAQRALGLKLADFTFDATSDGAGAAICSFVTPFDAITPGAACISRFFAYRFKANSWYCAVAAVSHGAKRVINSADDMNMDAIVSYEHDVFKSLWGGPANLKALEGALKNKAQ</sequence>
<dbReference type="AlphaFoldDB" id="A0A3M6VT78"/>
<evidence type="ECO:0000256" key="6">
    <source>
        <dbReference type="ARBA" id="ARBA00036541"/>
    </source>
</evidence>
<dbReference type="Pfam" id="PF00378">
    <property type="entry name" value="ECH_1"/>
    <property type="match status" value="1"/>
</dbReference>
<comment type="subcellular location">
    <subcellularLocation>
        <location evidence="1">Cytoplasm</location>
        <location evidence="1">Cytosol</location>
    </subcellularLocation>
</comment>
<dbReference type="EMBL" id="QKXF01000102">
    <property type="protein sequence ID" value="RQM17133.1"/>
    <property type="molecule type" value="Genomic_DNA"/>
</dbReference>
<dbReference type="VEuPathDB" id="FungiDB:DD237_001935"/>
<keyword evidence="4" id="KW-0456">Lyase</keyword>
<evidence type="ECO:0000256" key="11">
    <source>
        <dbReference type="ARBA" id="ARBA00047446"/>
    </source>
</evidence>
<dbReference type="EMBL" id="QLLG01000028">
    <property type="protein sequence ID" value="RMX69333.1"/>
    <property type="molecule type" value="Genomic_DNA"/>
</dbReference>
<evidence type="ECO:0000313" key="17">
    <source>
        <dbReference type="Proteomes" id="UP000286097"/>
    </source>
</evidence>
<evidence type="ECO:0000256" key="5">
    <source>
        <dbReference type="ARBA" id="ARBA00036343"/>
    </source>
</evidence>
<evidence type="ECO:0000256" key="10">
    <source>
        <dbReference type="ARBA" id="ARBA00042182"/>
    </source>
</evidence>
<dbReference type="CDD" id="cd06558">
    <property type="entry name" value="crotonase-like"/>
    <property type="match status" value="1"/>
</dbReference>
<dbReference type="PROSITE" id="PS00166">
    <property type="entry name" value="ENOYL_COA_HYDRATASE"/>
    <property type="match status" value="1"/>
</dbReference>
<evidence type="ECO:0000313" key="16">
    <source>
        <dbReference type="Proteomes" id="UP000282087"/>
    </source>
</evidence>
<dbReference type="GO" id="GO:0006635">
    <property type="term" value="P:fatty acid beta-oxidation"/>
    <property type="evidence" value="ECO:0007669"/>
    <property type="project" value="TreeGrafter"/>
</dbReference>
<dbReference type="EC" id="4.1.1.94" evidence="7"/>
<dbReference type="PANTHER" id="PTHR11941">
    <property type="entry name" value="ENOYL-COA HYDRATASE-RELATED"/>
    <property type="match status" value="1"/>
</dbReference>
<evidence type="ECO:0000256" key="7">
    <source>
        <dbReference type="ARBA" id="ARBA00038883"/>
    </source>
</evidence>
<organism evidence="14 16">
    <name type="scientific">Peronospora effusa</name>
    <dbReference type="NCBI Taxonomy" id="542832"/>
    <lineage>
        <taxon>Eukaryota</taxon>
        <taxon>Sar</taxon>
        <taxon>Stramenopiles</taxon>
        <taxon>Oomycota</taxon>
        <taxon>Peronosporomycetes</taxon>
        <taxon>Peronosporales</taxon>
        <taxon>Peronosporaceae</taxon>
        <taxon>Peronospora</taxon>
    </lineage>
</organism>